<accession>X1HTQ1</accession>
<feature type="transmembrane region" description="Helical" evidence="1">
    <location>
        <begin position="96"/>
        <end position="117"/>
    </location>
</feature>
<feature type="transmembrane region" description="Helical" evidence="1">
    <location>
        <begin position="30"/>
        <end position="51"/>
    </location>
</feature>
<name>X1HTQ1_9ZZZZ</name>
<sequence length="162" mass="18469">MDTLSFLLPSVGGILGIIAIFKAEGRDKKIFSFTITFSLIMLLFFEIFDYFLNDESTILSVNYWTIFYIAAYFSFLVISIYRILKDYKYVTKASFFVGIAIVGFTTVIVSPILSYSYKEIGQSFTTFEIVIFAIVLAIGFVSFIILSILLLLYSKMKYGLLL</sequence>
<feature type="transmembrane region" description="Helical" evidence="1">
    <location>
        <begin position="63"/>
        <end position="84"/>
    </location>
</feature>
<gene>
    <name evidence="2" type="ORF">S03H2_31046</name>
</gene>
<keyword evidence="1" id="KW-1133">Transmembrane helix</keyword>
<feature type="transmembrane region" description="Helical" evidence="1">
    <location>
        <begin position="6"/>
        <end position="23"/>
    </location>
</feature>
<comment type="caution">
    <text evidence="2">The sequence shown here is derived from an EMBL/GenBank/DDBJ whole genome shotgun (WGS) entry which is preliminary data.</text>
</comment>
<organism evidence="2">
    <name type="scientific">marine sediment metagenome</name>
    <dbReference type="NCBI Taxonomy" id="412755"/>
    <lineage>
        <taxon>unclassified sequences</taxon>
        <taxon>metagenomes</taxon>
        <taxon>ecological metagenomes</taxon>
    </lineage>
</organism>
<feature type="non-terminal residue" evidence="2">
    <location>
        <position position="162"/>
    </location>
</feature>
<keyword evidence="1" id="KW-0472">Membrane</keyword>
<dbReference type="AlphaFoldDB" id="X1HTQ1"/>
<evidence type="ECO:0000313" key="2">
    <source>
        <dbReference type="EMBL" id="GAH60440.1"/>
    </source>
</evidence>
<feature type="transmembrane region" description="Helical" evidence="1">
    <location>
        <begin position="129"/>
        <end position="153"/>
    </location>
</feature>
<protein>
    <submittedName>
        <fullName evidence="2">Uncharacterized protein</fullName>
    </submittedName>
</protein>
<dbReference type="EMBL" id="BARU01018806">
    <property type="protein sequence ID" value="GAH60440.1"/>
    <property type="molecule type" value="Genomic_DNA"/>
</dbReference>
<proteinExistence type="predicted"/>
<keyword evidence="1" id="KW-0812">Transmembrane</keyword>
<evidence type="ECO:0000256" key="1">
    <source>
        <dbReference type="SAM" id="Phobius"/>
    </source>
</evidence>
<reference evidence="2" key="1">
    <citation type="journal article" date="2014" name="Front. Microbiol.">
        <title>High frequency of phylogenetically diverse reductive dehalogenase-homologous genes in deep subseafloor sedimentary metagenomes.</title>
        <authorList>
            <person name="Kawai M."/>
            <person name="Futagami T."/>
            <person name="Toyoda A."/>
            <person name="Takaki Y."/>
            <person name="Nishi S."/>
            <person name="Hori S."/>
            <person name="Arai W."/>
            <person name="Tsubouchi T."/>
            <person name="Morono Y."/>
            <person name="Uchiyama I."/>
            <person name="Ito T."/>
            <person name="Fujiyama A."/>
            <person name="Inagaki F."/>
            <person name="Takami H."/>
        </authorList>
    </citation>
    <scope>NUCLEOTIDE SEQUENCE</scope>
    <source>
        <strain evidence="2">Expedition CK06-06</strain>
    </source>
</reference>